<dbReference type="PANTHER" id="PTHR43193">
    <property type="match status" value="1"/>
</dbReference>
<protein>
    <submittedName>
        <fullName evidence="5">4Fe-4S dicluster domain-containing protein</fullName>
    </submittedName>
</protein>
<feature type="domain" description="4Fe-4S ferredoxin-type" evidence="4">
    <location>
        <begin position="35"/>
        <end position="64"/>
    </location>
</feature>
<dbReference type="Pfam" id="PF12838">
    <property type="entry name" value="Fer4_7"/>
    <property type="match status" value="1"/>
</dbReference>
<name>A0A3R6AQJ6_9FIRM</name>
<dbReference type="GeneID" id="92831286"/>
<evidence type="ECO:0000313" key="6">
    <source>
        <dbReference type="Proteomes" id="UP000283295"/>
    </source>
</evidence>
<dbReference type="PROSITE" id="PS00198">
    <property type="entry name" value="4FE4S_FER_1"/>
    <property type="match status" value="1"/>
</dbReference>
<dbReference type="PANTHER" id="PTHR43193:SF2">
    <property type="entry name" value="POLYFERREDOXIN PROTEIN FWDF"/>
    <property type="match status" value="1"/>
</dbReference>
<dbReference type="Pfam" id="PF04422">
    <property type="entry name" value="FrhB_FdhB_N"/>
    <property type="match status" value="1"/>
</dbReference>
<dbReference type="Pfam" id="PF04432">
    <property type="entry name" value="FrhB_FdhB_C"/>
    <property type="match status" value="1"/>
</dbReference>
<dbReference type="AlphaFoldDB" id="A0A3R6AQJ6"/>
<evidence type="ECO:0000313" key="5">
    <source>
        <dbReference type="EMBL" id="RGS38789.1"/>
    </source>
</evidence>
<dbReference type="SUPFAM" id="SSF54862">
    <property type="entry name" value="4Fe-4S ferredoxins"/>
    <property type="match status" value="1"/>
</dbReference>
<keyword evidence="1" id="KW-0479">Metal-binding</keyword>
<dbReference type="InterPro" id="IPR052977">
    <property type="entry name" value="Polyferredoxin-like_ET"/>
</dbReference>
<dbReference type="GO" id="GO:0046872">
    <property type="term" value="F:metal ion binding"/>
    <property type="evidence" value="ECO:0007669"/>
    <property type="project" value="UniProtKB-KW"/>
</dbReference>
<gene>
    <name evidence="5" type="ORF">DWX94_11475</name>
</gene>
<dbReference type="GO" id="GO:0051536">
    <property type="term" value="F:iron-sulfur cluster binding"/>
    <property type="evidence" value="ECO:0007669"/>
    <property type="project" value="UniProtKB-KW"/>
</dbReference>
<reference evidence="5 6" key="1">
    <citation type="submission" date="2018-08" db="EMBL/GenBank/DDBJ databases">
        <title>A genome reference for cultivated species of the human gut microbiota.</title>
        <authorList>
            <person name="Zou Y."/>
            <person name="Xue W."/>
            <person name="Luo G."/>
        </authorList>
    </citation>
    <scope>NUCLEOTIDE SEQUENCE [LARGE SCALE GENOMIC DNA]</scope>
    <source>
        <strain evidence="5 6">AF22-21</strain>
    </source>
</reference>
<sequence>MIEVNKKQDCCGCTACAAICPKDAIIMKEDNEGFLYPTVDKETCINCGACEKVCPIKYPIRQQKRKDDIYYIQCKNENIRSQSTSGGMFTALAEFVIKKGGAVFGCAFQDASCDRVVHKMAEDMEDIHEFRGSKYVQSDVNNTYRQARKCLKENRLVCYSGTPCQIAGLKKYLGRDYENLITVDVVCRAVPSPFVWKKYVEVFNKKYGNKIDHFKFRDKIWGYSYSTMSVYMKEGSGVKDYHRGIESDLWLRMFFSGLITRESCDQCPYREDHVSDFTIWDCFAIKEYVPEFDDDKGTTRMRINTNKGMEIFQQIKEAYRWKSMPEGIAKIERAYEEKKNLQVKESFYKDLHEQEPEHVFNRYMPYTVKIAILQYGRMFTLKLGIYKSLKKVWNKVKNSSR</sequence>
<proteinExistence type="predicted"/>
<dbReference type="InterPro" id="IPR017900">
    <property type="entry name" value="4Fe4S_Fe_S_CS"/>
</dbReference>
<evidence type="ECO:0000256" key="2">
    <source>
        <dbReference type="ARBA" id="ARBA00023004"/>
    </source>
</evidence>
<evidence type="ECO:0000259" key="4">
    <source>
        <dbReference type="PROSITE" id="PS51379"/>
    </source>
</evidence>
<dbReference type="InterPro" id="IPR007516">
    <property type="entry name" value="Co_F420_Hydgase/DH_bsu_N"/>
</dbReference>
<accession>A0A3R6AQJ6</accession>
<dbReference type="EMBL" id="QRVK01000036">
    <property type="protein sequence ID" value="RGS38789.1"/>
    <property type="molecule type" value="Genomic_DNA"/>
</dbReference>
<evidence type="ECO:0000256" key="1">
    <source>
        <dbReference type="ARBA" id="ARBA00022723"/>
    </source>
</evidence>
<dbReference type="RefSeq" id="WP_004851636.1">
    <property type="nucleotide sequence ID" value="NZ_CP102278.1"/>
</dbReference>
<dbReference type="InterPro" id="IPR017896">
    <property type="entry name" value="4Fe4S_Fe-S-bd"/>
</dbReference>
<comment type="caution">
    <text evidence="5">The sequence shown here is derived from an EMBL/GenBank/DDBJ whole genome shotgun (WGS) entry which is preliminary data.</text>
</comment>
<dbReference type="InterPro" id="IPR007525">
    <property type="entry name" value="FrhB_FdhB_C"/>
</dbReference>
<feature type="domain" description="4Fe-4S ferredoxin-type" evidence="4">
    <location>
        <begin position="1"/>
        <end position="30"/>
    </location>
</feature>
<organism evidence="5 6">
    <name type="scientific">Coprococcus eutactus</name>
    <dbReference type="NCBI Taxonomy" id="33043"/>
    <lineage>
        <taxon>Bacteria</taxon>
        <taxon>Bacillati</taxon>
        <taxon>Bacillota</taxon>
        <taxon>Clostridia</taxon>
        <taxon>Lachnospirales</taxon>
        <taxon>Lachnospiraceae</taxon>
        <taxon>Coprococcus</taxon>
    </lineage>
</organism>
<dbReference type="Gene3D" id="3.30.70.20">
    <property type="match status" value="1"/>
</dbReference>
<keyword evidence="3" id="KW-0411">Iron-sulfur</keyword>
<dbReference type="Proteomes" id="UP000283295">
    <property type="component" value="Unassembled WGS sequence"/>
</dbReference>
<evidence type="ECO:0000256" key="3">
    <source>
        <dbReference type="ARBA" id="ARBA00023014"/>
    </source>
</evidence>
<dbReference type="PROSITE" id="PS51379">
    <property type="entry name" value="4FE4S_FER_2"/>
    <property type="match status" value="2"/>
</dbReference>
<dbReference type="OrthoDB" id="430408at2"/>
<keyword evidence="2" id="KW-0408">Iron</keyword>